<gene>
    <name evidence="1" type="ORF">UFOVP29_52</name>
</gene>
<dbReference type="EMBL" id="LR796167">
    <property type="protein sequence ID" value="CAB4122681.1"/>
    <property type="molecule type" value="Genomic_DNA"/>
</dbReference>
<sequence length="155" mass="17935">MRINQLNDAQQLWNLKVPQGISEPVRMSMDVKLAQDLCMQYCNGLSKMTRQFPASEHTQRIAGLIVDLSHELVSMFGNSILEQHSDADAVHEYSVTLEKNLSNPDWHDGQLTHLLRTTENQVAEKYRTDPQRLHAAFIQTHNKSPYQFYRDQQRG</sequence>
<evidence type="ECO:0000313" key="1">
    <source>
        <dbReference type="EMBL" id="CAB4122681.1"/>
    </source>
</evidence>
<accession>A0A6J5KLP9</accession>
<proteinExistence type="predicted"/>
<organism evidence="1">
    <name type="scientific">uncultured Caudovirales phage</name>
    <dbReference type="NCBI Taxonomy" id="2100421"/>
    <lineage>
        <taxon>Viruses</taxon>
        <taxon>Duplodnaviria</taxon>
        <taxon>Heunggongvirae</taxon>
        <taxon>Uroviricota</taxon>
        <taxon>Caudoviricetes</taxon>
        <taxon>Peduoviridae</taxon>
        <taxon>Maltschvirus</taxon>
        <taxon>Maltschvirus maltsch</taxon>
    </lineage>
</organism>
<protein>
    <submittedName>
        <fullName evidence="1">Uncharacterized protein</fullName>
    </submittedName>
</protein>
<name>A0A6J5KLP9_9CAUD</name>
<reference evidence="1" key="1">
    <citation type="submission" date="2020-04" db="EMBL/GenBank/DDBJ databases">
        <authorList>
            <person name="Chiriac C."/>
            <person name="Salcher M."/>
            <person name="Ghai R."/>
            <person name="Kavagutti S V."/>
        </authorList>
    </citation>
    <scope>NUCLEOTIDE SEQUENCE</scope>
</reference>